<dbReference type="PANTHER" id="PTHR47250">
    <property type="entry name" value="HISTONE-LYSINE N-METHYLTRANSFERASE SET-6"/>
    <property type="match status" value="1"/>
</dbReference>
<gene>
    <name evidence="1" type="ORF">L5515_001013</name>
</gene>
<name>A0AAE9E1K2_CAEBR</name>
<dbReference type="PANTHER" id="PTHR47250:SF2">
    <property type="entry name" value="SET DOMAIN-CONTAINING PROTEIN"/>
    <property type="match status" value="1"/>
</dbReference>
<dbReference type="AlphaFoldDB" id="A0AAE9E1K2"/>
<proteinExistence type="predicted"/>
<reference evidence="1 2" key="1">
    <citation type="submission" date="2022-04" db="EMBL/GenBank/DDBJ databases">
        <title>Chromosome-level reference genomes for two strains of Caenorhabditis briggsae: an improved platform for comparative genomics.</title>
        <authorList>
            <person name="Stevens L."/>
            <person name="Andersen E."/>
        </authorList>
    </citation>
    <scope>NUCLEOTIDE SEQUENCE [LARGE SCALE GENOMIC DNA]</scope>
    <source>
        <strain evidence="1">VX34</strain>
        <tissue evidence="1">Whole-organism</tissue>
    </source>
</reference>
<keyword evidence="2" id="KW-1185">Reference proteome</keyword>
<accession>A0AAE9E1K2</accession>
<dbReference type="EMBL" id="CP092620">
    <property type="protein sequence ID" value="UMM12028.1"/>
    <property type="molecule type" value="Genomic_DNA"/>
</dbReference>
<evidence type="ECO:0000313" key="2">
    <source>
        <dbReference type="Proteomes" id="UP000829354"/>
    </source>
</evidence>
<sequence>MMSAEETMKALRELAPEDYNMTQYLTTNAETSQPLPFEVDDGFAEYTRANCYDKRRSVVKNFVQEVEIDELKQRISAHGEMIENINSDPDLNSNHRFYAFFDDGKTRQICRVLEQRTVISQGRKVDSSIYGEGRNIKVSESIANYQTTYFPPKKRIRIMKNITFNKKDVIPVYSDITGETIESISIPNSLLFDYTEANYFNQTTEHNL</sequence>
<dbReference type="Proteomes" id="UP000829354">
    <property type="component" value="Chromosome I"/>
</dbReference>
<protein>
    <submittedName>
        <fullName evidence="1">Uncharacterized protein</fullName>
    </submittedName>
</protein>
<organism evidence="1 2">
    <name type="scientific">Caenorhabditis briggsae</name>
    <dbReference type="NCBI Taxonomy" id="6238"/>
    <lineage>
        <taxon>Eukaryota</taxon>
        <taxon>Metazoa</taxon>
        <taxon>Ecdysozoa</taxon>
        <taxon>Nematoda</taxon>
        <taxon>Chromadorea</taxon>
        <taxon>Rhabditida</taxon>
        <taxon>Rhabditina</taxon>
        <taxon>Rhabditomorpha</taxon>
        <taxon>Rhabditoidea</taxon>
        <taxon>Rhabditidae</taxon>
        <taxon>Peloderinae</taxon>
        <taxon>Caenorhabditis</taxon>
    </lineage>
</organism>
<dbReference type="InterPro" id="IPR053105">
    <property type="entry name" value="Class_V-like_SAM-MTase"/>
</dbReference>
<evidence type="ECO:0000313" key="1">
    <source>
        <dbReference type="EMBL" id="UMM12028.1"/>
    </source>
</evidence>